<sequence>MIGLFRFIPQRQSCRVDFLVPAHSAQTCSAVYTQSDGSFLHLAPGGPSLKPPLGKKTKYHRLLSLRFYYGSLPSR</sequence>
<dbReference type="EMBL" id="FUEG01000002">
    <property type="protein sequence ID" value="SJK99719.1"/>
    <property type="molecule type" value="Genomic_DNA"/>
</dbReference>
<protein>
    <submittedName>
        <fullName evidence="1">Uncharacterized protein</fullName>
    </submittedName>
</protein>
<dbReference type="AlphaFoldDB" id="A0A284QTF0"/>
<accession>A0A284QTF0</accession>
<proteinExistence type="predicted"/>
<evidence type="ECO:0000313" key="2">
    <source>
        <dbReference type="Proteomes" id="UP000219338"/>
    </source>
</evidence>
<evidence type="ECO:0000313" key="1">
    <source>
        <dbReference type="EMBL" id="SJK99719.1"/>
    </source>
</evidence>
<gene>
    <name evidence="1" type="ORF">ARMOST_03030</name>
</gene>
<reference evidence="2" key="1">
    <citation type="journal article" date="2017" name="Nat. Ecol. Evol.">
        <title>Genome expansion and lineage-specific genetic innovations in the forest pathogenic fungi Armillaria.</title>
        <authorList>
            <person name="Sipos G."/>
            <person name="Prasanna A.N."/>
            <person name="Walter M.C."/>
            <person name="O'Connor E."/>
            <person name="Balint B."/>
            <person name="Krizsan K."/>
            <person name="Kiss B."/>
            <person name="Hess J."/>
            <person name="Varga T."/>
            <person name="Slot J."/>
            <person name="Riley R."/>
            <person name="Boka B."/>
            <person name="Rigling D."/>
            <person name="Barry K."/>
            <person name="Lee J."/>
            <person name="Mihaltcheva S."/>
            <person name="LaButti K."/>
            <person name="Lipzen A."/>
            <person name="Waldron R."/>
            <person name="Moloney N.M."/>
            <person name="Sperisen C."/>
            <person name="Kredics L."/>
            <person name="Vagvoelgyi C."/>
            <person name="Patrignani A."/>
            <person name="Fitzpatrick D."/>
            <person name="Nagy I."/>
            <person name="Doyle S."/>
            <person name="Anderson J.B."/>
            <person name="Grigoriev I.V."/>
            <person name="Gueldener U."/>
            <person name="Muensterkoetter M."/>
            <person name="Nagy L.G."/>
        </authorList>
    </citation>
    <scope>NUCLEOTIDE SEQUENCE [LARGE SCALE GENOMIC DNA]</scope>
    <source>
        <strain evidence="2">C18/9</strain>
    </source>
</reference>
<name>A0A284QTF0_ARMOS</name>
<keyword evidence="2" id="KW-1185">Reference proteome</keyword>
<organism evidence="1 2">
    <name type="scientific">Armillaria ostoyae</name>
    <name type="common">Armillaria root rot fungus</name>
    <dbReference type="NCBI Taxonomy" id="47428"/>
    <lineage>
        <taxon>Eukaryota</taxon>
        <taxon>Fungi</taxon>
        <taxon>Dikarya</taxon>
        <taxon>Basidiomycota</taxon>
        <taxon>Agaricomycotina</taxon>
        <taxon>Agaricomycetes</taxon>
        <taxon>Agaricomycetidae</taxon>
        <taxon>Agaricales</taxon>
        <taxon>Marasmiineae</taxon>
        <taxon>Physalacriaceae</taxon>
        <taxon>Armillaria</taxon>
    </lineage>
</organism>
<dbReference type="Proteomes" id="UP000219338">
    <property type="component" value="Unassembled WGS sequence"/>
</dbReference>